<gene>
    <name evidence="1" type="ORF">BN1044_03330</name>
</gene>
<dbReference type="Proteomes" id="UP000094844">
    <property type="component" value="Unassembled WGS sequence"/>
</dbReference>
<dbReference type="EMBL" id="FMIQ01000060">
    <property type="protein sequence ID" value="SCM53835.1"/>
    <property type="molecule type" value="Genomic_DNA"/>
</dbReference>
<organism evidence="1 2">
    <name type="scientific">Hafnia alvei</name>
    <dbReference type="NCBI Taxonomy" id="569"/>
    <lineage>
        <taxon>Bacteria</taxon>
        <taxon>Pseudomonadati</taxon>
        <taxon>Pseudomonadota</taxon>
        <taxon>Gammaproteobacteria</taxon>
        <taxon>Enterobacterales</taxon>
        <taxon>Hafniaceae</taxon>
        <taxon>Hafnia</taxon>
    </lineage>
</organism>
<proteinExistence type="predicted"/>
<protein>
    <submittedName>
        <fullName evidence="1">Uncharacterized protein</fullName>
    </submittedName>
</protein>
<reference evidence="1 2" key="1">
    <citation type="submission" date="2016-09" db="EMBL/GenBank/DDBJ databases">
        <authorList>
            <person name="Capua I."/>
            <person name="De Benedictis P."/>
            <person name="Joannis T."/>
            <person name="Lombin L.H."/>
            <person name="Cattoli G."/>
        </authorList>
    </citation>
    <scope>NUCLEOTIDE SEQUENCE [LARGE SCALE GENOMIC DNA]</scope>
    <source>
        <strain evidence="1 2">GB001</strain>
    </source>
</reference>
<sequence>RLHSLNVEFSVLGGRNLPLIKVFEHE</sequence>
<dbReference type="AlphaFoldDB" id="A0A1C6Z453"/>
<accession>A0A1C6Z453</accession>
<name>A0A1C6Z453_HAFAL</name>
<feature type="non-terminal residue" evidence="1">
    <location>
        <position position="1"/>
    </location>
</feature>
<evidence type="ECO:0000313" key="1">
    <source>
        <dbReference type="EMBL" id="SCM53835.1"/>
    </source>
</evidence>
<evidence type="ECO:0000313" key="2">
    <source>
        <dbReference type="Proteomes" id="UP000094844"/>
    </source>
</evidence>